<dbReference type="Proteomes" id="UP000292686">
    <property type="component" value="Unassembled WGS sequence"/>
</dbReference>
<keyword evidence="1" id="KW-0812">Transmembrane</keyword>
<keyword evidence="1" id="KW-0472">Membrane</keyword>
<protein>
    <submittedName>
        <fullName evidence="3">Uncharacterized protein</fullName>
    </submittedName>
</protein>
<dbReference type="EMBL" id="SDPM01000003">
    <property type="protein sequence ID" value="RXZ86840.1"/>
    <property type="molecule type" value="Genomic_DNA"/>
</dbReference>
<comment type="caution">
    <text evidence="3">The sequence shown here is derived from an EMBL/GenBank/DDBJ whole genome shotgun (WGS) entry which is preliminary data.</text>
</comment>
<keyword evidence="1" id="KW-1133">Transmembrane helix</keyword>
<dbReference type="EMBL" id="JACCBI010000001">
    <property type="protein sequence ID" value="NYD67331.1"/>
    <property type="molecule type" value="Genomic_DNA"/>
</dbReference>
<dbReference type="OrthoDB" id="5121212at2"/>
<sequence>MSSSSNEDGAEKPRRRWRYGPLRLILPWVGMTVGILLTIGGSTGSRSPIFLLVGPGLIALSVAAFLLYRWMARRGI</sequence>
<reference evidence="3 4" key="1">
    <citation type="submission" date="2019-01" db="EMBL/GenBank/DDBJ databases">
        <title>Agromyces.</title>
        <authorList>
            <person name="Li J."/>
        </authorList>
    </citation>
    <scope>NUCLEOTIDE SEQUENCE [LARGE SCALE GENOMIC DNA]</scope>
    <source>
        <strain evidence="3 4">DSM 23870</strain>
    </source>
</reference>
<feature type="transmembrane region" description="Helical" evidence="1">
    <location>
        <begin position="21"/>
        <end position="43"/>
    </location>
</feature>
<evidence type="ECO:0000313" key="3">
    <source>
        <dbReference type="EMBL" id="RXZ86840.1"/>
    </source>
</evidence>
<organism evidence="3 4">
    <name type="scientific">Agromyces atrinae</name>
    <dbReference type="NCBI Taxonomy" id="592376"/>
    <lineage>
        <taxon>Bacteria</taxon>
        <taxon>Bacillati</taxon>
        <taxon>Actinomycetota</taxon>
        <taxon>Actinomycetes</taxon>
        <taxon>Micrococcales</taxon>
        <taxon>Microbacteriaceae</taxon>
        <taxon>Agromyces</taxon>
    </lineage>
</organism>
<dbReference type="RefSeq" id="WP_129173570.1">
    <property type="nucleotide sequence ID" value="NZ_JACCBI010000001.1"/>
</dbReference>
<evidence type="ECO:0000313" key="2">
    <source>
        <dbReference type="EMBL" id="NYD67331.1"/>
    </source>
</evidence>
<keyword evidence="4" id="KW-1185">Reference proteome</keyword>
<gene>
    <name evidence="2" type="ORF">BJ972_001850</name>
    <name evidence="3" type="ORF">ESP50_07195</name>
</gene>
<feature type="transmembrane region" description="Helical" evidence="1">
    <location>
        <begin position="49"/>
        <end position="68"/>
    </location>
</feature>
<name>A0A4Q2MCM4_9MICO</name>
<evidence type="ECO:0000313" key="4">
    <source>
        <dbReference type="Proteomes" id="UP000292686"/>
    </source>
</evidence>
<dbReference type="AlphaFoldDB" id="A0A4Q2MCM4"/>
<reference evidence="2 5" key="2">
    <citation type="submission" date="2020-07" db="EMBL/GenBank/DDBJ databases">
        <title>Sequencing the genomes of 1000 actinobacteria strains.</title>
        <authorList>
            <person name="Klenk H.-P."/>
        </authorList>
    </citation>
    <scope>NUCLEOTIDE SEQUENCE [LARGE SCALE GENOMIC DNA]</scope>
    <source>
        <strain evidence="2 5">DSM 23870</strain>
    </source>
</reference>
<evidence type="ECO:0000313" key="5">
    <source>
        <dbReference type="Proteomes" id="UP000581087"/>
    </source>
</evidence>
<proteinExistence type="predicted"/>
<dbReference type="Proteomes" id="UP000581087">
    <property type="component" value="Unassembled WGS sequence"/>
</dbReference>
<evidence type="ECO:0000256" key="1">
    <source>
        <dbReference type="SAM" id="Phobius"/>
    </source>
</evidence>
<accession>A0A4Q2MCM4</accession>